<sequence>QQTGRSYRIDEHALCSRGTFLGVVYGDLSTSPLYVYKNTFAEDIEHSETNEEIYGVLSFVFWTLTLVPLLKYVLIVLRADDNGEGGTFALYSLLCRHARVGFLPNGQLADEDLSTYKKMDGGGAAPPMGADTAASRMKRLLEEHQVLQRLLLLLALIGACMVIGDGVLTPAISGDILLFFWILPHFWGLPFHGSPGMF</sequence>
<keyword evidence="2" id="KW-1133">Transmembrane helix</keyword>
<feature type="non-terminal residue" evidence="4">
    <location>
        <position position="1"/>
    </location>
</feature>
<reference evidence="4 5" key="1">
    <citation type="journal article" date="2014" name="Agronomy (Basel)">
        <title>A Draft Genome Sequence for Ensete ventricosum, the Drought-Tolerant Tree Against Hunger.</title>
        <authorList>
            <person name="Harrison J."/>
            <person name="Moore K.A."/>
            <person name="Paszkiewicz K."/>
            <person name="Jones T."/>
            <person name="Grant M."/>
            <person name="Ambacheew D."/>
            <person name="Muzemil S."/>
            <person name="Studholme D.J."/>
        </authorList>
    </citation>
    <scope>NUCLEOTIDE SEQUENCE [LARGE SCALE GENOMIC DNA]</scope>
</reference>
<evidence type="ECO:0000259" key="3">
    <source>
        <dbReference type="Pfam" id="PF02705"/>
    </source>
</evidence>
<keyword evidence="2" id="KW-0472">Membrane</keyword>
<protein>
    <recommendedName>
        <fullName evidence="3">K+ potassium transporter integral membrane domain-containing protein</fullName>
    </recommendedName>
</protein>
<feature type="transmembrane region" description="Helical" evidence="2">
    <location>
        <begin position="146"/>
        <end position="164"/>
    </location>
</feature>
<name>A0A426YEG1_ENSVE</name>
<dbReference type="Proteomes" id="UP000287651">
    <property type="component" value="Unassembled WGS sequence"/>
</dbReference>
<dbReference type="EMBL" id="AMZH03012940">
    <property type="protein sequence ID" value="RRT50124.1"/>
    <property type="molecule type" value="Genomic_DNA"/>
</dbReference>
<organism evidence="4 5">
    <name type="scientific">Ensete ventricosum</name>
    <name type="common">Abyssinian banana</name>
    <name type="synonym">Musa ensete</name>
    <dbReference type="NCBI Taxonomy" id="4639"/>
    <lineage>
        <taxon>Eukaryota</taxon>
        <taxon>Viridiplantae</taxon>
        <taxon>Streptophyta</taxon>
        <taxon>Embryophyta</taxon>
        <taxon>Tracheophyta</taxon>
        <taxon>Spermatophyta</taxon>
        <taxon>Magnoliopsida</taxon>
        <taxon>Liliopsida</taxon>
        <taxon>Zingiberales</taxon>
        <taxon>Musaceae</taxon>
        <taxon>Ensete</taxon>
    </lineage>
</organism>
<accession>A0A426YEG1</accession>
<dbReference type="GO" id="GO:0016020">
    <property type="term" value="C:membrane"/>
    <property type="evidence" value="ECO:0007669"/>
    <property type="project" value="InterPro"/>
</dbReference>
<dbReference type="AlphaFoldDB" id="A0A426YEG1"/>
<evidence type="ECO:0000313" key="4">
    <source>
        <dbReference type="EMBL" id="RRT50124.1"/>
    </source>
</evidence>
<dbReference type="PANTHER" id="PTHR30540">
    <property type="entry name" value="OSMOTIC STRESS POTASSIUM TRANSPORTER"/>
    <property type="match status" value="1"/>
</dbReference>
<dbReference type="PANTHER" id="PTHR30540:SF10">
    <property type="entry name" value="POTASSIUM TRANSPORTER 8"/>
    <property type="match status" value="1"/>
</dbReference>
<evidence type="ECO:0000313" key="5">
    <source>
        <dbReference type="Proteomes" id="UP000287651"/>
    </source>
</evidence>
<feature type="transmembrane region" description="Helical" evidence="2">
    <location>
        <begin position="53"/>
        <end position="74"/>
    </location>
</feature>
<evidence type="ECO:0000256" key="2">
    <source>
        <dbReference type="SAM" id="Phobius"/>
    </source>
</evidence>
<dbReference type="Pfam" id="PF02705">
    <property type="entry name" value="K_trans"/>
    <property type="match status" value="1"/>
</dbReference>
<gene>
    <name evidence="4" type="ORF">B296_00046199</name>
</gene>
<feature type="domain" description="K+ potassium transporter integral membrane" evidence="3">
    <location>
        <begin position="21"/>
        <end position="173"/>
    </location>
</feature>
<dbReference type="InterPro" id="IPR053951">
    <property type="entry name" value="K_trans_N"/>
</dbReference>
<comment type="caution">
    <text evidence="4">The sequence shown here is derived from an EMBL/GenBank/DDBJ whole genome shotgun (WGS) entry which is preliminary data.</text>
</comment>
<dbReference type="InterPro" id="IPR003855">
    <property type="entry name" value="K+_transporter"/>
</dbReference>
<proteinExistence type="inferred from homology"/>
<dbReference type="GO" id="GO:0015079">
    <property type="term" value="F:potassium ion transmembrane transporter activity"/>
    <property type="evidence" value="ECO:0007669"/>
    <property type="project" value="InterPro"/>
</dbReference>
<evidence type="ECO:0000256" key="1">
    <source>
        <dbReference type="ARBA" id="ARBA00008440"/>
    </source>
</evidence>
<comment type="similarity">
    <text evidence="1">Belongs to the HAK/KUP transporter (TC 2.A.72.3) family.</text>
</comment>
<keyword evidence="2" id="KW-0812">Transmembrane</keyword>